<protein>
    <recommendedName>
        <fullName evidence="10">Soluble calcium-activated nucleotidase 1</fullName>
    </recommendedName>
</protein>
<feature type="transmembrane region" description="Helical" evidence="7">
    <location>
        <begin position="67"/>
        <end position="86"/>
    </location>
</feature>
<feature type="binding site" evidence="6">
    <location>
        <position position="192"/>
    </location>
    <ligand>
        <name>Ca(2+)</name>
        <dbReference type="ChEBI" id="CHEBI:29108"/>
    </ligand>
</feature>
<evidence type="ECO:0000256" key="2">
    <source>
        <dbReference type="ARBA" id="ARBA00022723"/>
    </source>
</evidence>
<evidence type="ECO:0008006" key="10">
    <source>
        <dbReference type="Google" id="ProtNLM"/>
    </source>
</evidence>
<dbReference type="InterPro" id="IPR009283">
    <property type="entry name" value="Apyrase"/>
</dbReference>
<dbReference type="Gene3D" id="2.120.10.100">
    <property type="entry name" value="Apyrase"/>
    <property type="match status" value="1"/>
</dbReference>
<keyword evidence="4 6" id="KW-0106">Calcium</keyword>
<name>A0AAV2HLQ8_LYMST</name>
<evidence type="ECO:0000256" key="7">
    <source>
        <dbReference type="SAM" id="Phobius"/>
    </source>
</evidence>
<gene>
    <name evidence="8" type="ORF">GSLYS_00007489001</name>
</gene>
<accession>A0AAV2HLQ8</accession>
<proteinExistence type="inferred from homology"/>
<dbReference type="AlphaFoldDB" id="A0AAV2HLQ8"/>
<evidence type="ECO:0000313" key="8">
    <source>
        <dbReference type="EMBL" id="CAL1533529.1"/>
    </source>
</evidence>
<keyword evidence="9" id="KW-1185">Reference proteome</keyword>
<keyword evidence="2 6" id="KW-0479">Metal-binding</keyword>
<keyword evidence="7" id="KW-1133">Transmembrane helix</keyword>
<evidence type="ECO:0000313" key="9">
    <source>
        <dbReference type="Proteomes" id="UP001497497"/>
    </source>
</evidence>
<dbReference type="FunFam" id="2.120.10.100:FF:000001">
    <property type="entry name" value="Soluble calcium-activated nucleotidase 1"/>
    <property type="match status" value="1"/>
</dbReference>
<comment type="cofactor">
    <cofactor evidence="1 6">
        <name>Ca(2+)</name>
        <dbReference type="ChEBI" id="CHEBI:29108"/>
    </cofactor>
</comment>
<organism evidence="8 9">
    <name type="scientific">Lymnaea stagnalis</name>
    <name type="common">Great pond snail</name>
    <name type="synonym">Helix stagnalis</name>
    <dbReference type="NCBI Taxonomy" id="6523"/>
    <lineage>
        <taxon>Eukaryota</taxon>
        <taxon>Metazoa</taxon>
        <taxon>Spiralia</taxon>
        <taxon>Lophotrochozoa</taxon>
        <taxon>Mollusca</taxon>
        <taxon>Gastropoda</taxon>
        <taxon>Heterobranchia</taxon>
        <taxon>Euthyneura</taxon>
        <taxon>Panpulmonata</taxon>
        <taxon>Hygrophila</taxon>
        <taxon>Lymnaeoidea</taxon>
        <taxon>Lymnaeidae</taxon>
        <taxon>Lymnaea</taxon>
    </lineage>
</organism>
<comment type="caution">
    <text evidence="8">The sequence shown here is derived from an EMBL/GenBank/DDBJ whole genome shotgun (WGS) entry which is preliminary data.</text>
</comment>
<dbReference type="GO" id="GO:0005509">
    <property type="term" value="F:calcium ion binding"/>
    <property type="evidence" value="ECO:0007669"/>
    <property type="project" value="InterPro"/>
</dbReference>
<evidence type="ECO:0000256" key="3">
    <source>
        <dbReference type="ARBA" id="ARBA00022801"/>
    </source>
</evidence>
<dbReference type="GO" id="GO:0030166">
    <property type="term" value="P:proteoglycan biosynthetic process"/>
    <property type="evidence" value="ECO:0007669"/>
    <property type="project" value="TreeGrafter"/>
</dbReference>
<keyword evidence="7" id="KW-0472">Membrane</keyword>
<dbReference type="Proteomes" id="UP001497497">
    <property type="component" value="Unassembled WGS sequence"/>
</dbReference>
<evidence type="ECO:0000256" key="1">
    <source>
        <dbReference type="ARBA" id="ARBA00001913"/>
    </source>
</evidence>
<dbReference type="Pfam" id="PF06079">
    <property type="entry name" value="Apyrase"/>
    <property type="match status" value="1"/>
</dbReference>
<feature type="binding site" evidence="6">
    <location>
        <position position="191"/>
    </location>
    <ligand>
        <name>Ca(2+)</name>
        <dbReference type="ChEBI" id="CHEBI:29108"/>
    </ligand>
</feature>
<dbReference type="EMBL" id="CAXITT010000145">
    <property type="protein sequence ID" value="CAL1533529.1"/>
    <property type="molecule type" value="Genomic_DNA"/>
</dbReference>
<dbReference type="PANTHER" id="PTHR13023:SF3">
    <property type="entry name" value="SOLUBLE CALCIUM-ACTIVATED NUCLEOTIDASE 1"/>
    <property type="match status" value="1"/>
</dbReference>
<feature type="binding site" evidence="6">
    <location>
        <position position="307"/>
    </location>
    <ligand>
        <name>Ca(2+)</name>
        <dbReference type="ChEBI" id="CHEBI:29108"/>
    </ligand>
</feature>
<evidence type="ECO:0000256" key="5">
    <source>
        <dbReference type="ARBA" id="ARBA00025738"/>
    </source>
</evidence>
<reference evidence="8 9" key="1">
    <citation type="submission" date="2024-04" db="EMBL/GenBank/DDBJ databases">
        <authorList>
            <consortium name="Genoscope - CEA"/>
            <person name="William W."/>
        </authorList>
    </citation>
    <scope>NUCLEOTIDE SEQUENCE [LARGE SCALE GENOMIC DNA]</scope>
</reference>
<keyword evidence="3" id="KW-0378">Hydrolase</keyword>
<evidence type="ECO:0000256" key="6">
    <source>
        <dbReference type="PIRSR" id="PIRSR609283-1"/>
    </source>
</evidence>
<dbReference type="PANTHER" id="PTHR13023">
    <property type="entry name" value="APYRASE"/>
    <property type="match status" value="1"/>
</dbReference>
<dbReference type="SUPFAM" id="SSF101887">
    <property type="entry name" value="Apyrase"/>
    <property type="match status" value="1"/>
</dbReference>
<sequence length="428" mass="48923">MFPPRSHYEYDWHSLFYAPMSLPVDDDDINMLSSSPYPSTVHEWTKAIRRPTSYRVGNARFHLKPRVVIYAGVLSASILILLIMFMPKSPHSYCDLDKKLLSDSVNTKHYDPTYPLTNPSKTISGIVYSIGLITDLDTDSKSREKKSTWISYYRQGNLTLSDKRDEVKVKLAQPKVLFSNIAAGDRGMELSELVIFNGKLYTVDDRTGIIYEINNYNVLPWVILADGNGKNNKGFKCEWATVKNQRLFVGGLGKEWTTEKGEVLNLNPQWVKSIGPDGDVEHLDWHDKYNALRQKTGTLLPGYIIHESGVWSDVHKKWFFLPRRASTETYDEVKDERRATNLMFIVDENFENIEVRKIGPVNPTHGFSSFKFIPGTEDSIIVALKSEEDRGKIASYLLAFNLNGNILMSEVKIGDVKYEGYLKIWCLI</sequence>
<evidence type="ECO:0000256" key="4">
    <source>
        <dbReference type="ARBA" id="ARBA00022837"/>
    </source>
</evidence>
<dbReference type="GO" id="GO:0004382">
    <property type="term" value="F:GDP phosphatase activity"/>
    <property type="evidence" value="ECO:0007669"/>
    <property type="project" value="TreeGrafter"/>
</dbReference>
<comment type="similarity">
    <text evidence="5">Belongs to the apyrase family.</text>
</comment>
<dbReference type="InterPro" id="IPR036258">
    <property type="entry name" value="Apyrase_sf"/>
</dbReference>
<feature type="binding site" evidence="6">
    <location>
        <position position="368"/>
    </location>
    <ligand>
        <name>Ca(2+)</name>
        <dbReference type="ChEBI" id="CHEBI:29108"/>
    </ligand>
</feature>
<feature type="binding site" evidence="6">
    <location>
        <position position="238"/>
    </location>
    <ligand>
        <name>Ca(2+)</name>
        <dbReference type="ChEBI" id="CHEBI:29108"/>
    </ligand>
</feature>
<dbReference type="GO" id="GO:0045134">
    <property type="term" value="F:UDP phosphatase activity"/>
    <property type="evidence" value="ECO:0007669"/>
    <property type="project" value="TreeGrafter"/>
</dbReference>
<keyword evidence="7" id="KW-0812">Transmembrane</keyword>
<feature type="binding site" evidence="6">
    <location>
        <position position="419"/>
    </location>
    <ligand>
        <name>Ca(2+)</name>
        <dbReference type="ChEBI" id="CHEBI:29108"/>
    </ligand>
</feature>